<keyword evidence="1" id="KW-0175">Coiled coil</keyword>
<evidence type="ECO:0000313" key="5">
    <source>
        <dbReference type="Proteomes" id="UP000588068"/>
    </source>
</evidence>
<dbReference type="PANTHER" id="PTHR40278">
    <property type="entry name" value="DNA UTILIZATION PROTEIN HOFN"/>
    <property type="match status" value="1"/>
</dbReference>
<feature type="compositionally biased region" description="Polar residues" evidence="2">
    <location>
        <begin position="166"/>
        <end position="181"/>
    </location>
</feature>
<feature type="compositionally biased region" description="Low complexity" evidence="2">
    <location>
        <begin position="183"/>
        <end position="200"/>
    </location>
</feature>
<organism evidence="4 5">
    <name type="scientific">Povalibacter uvarum</name>
    <dbReference type="NCBI Taxonomy" id="732238"/>
    <lineage>
        <taxon>Bacteria</taxon>
        <taxon>Pseudomonadati</taxon>
        <taxon>Pseudomonadota</taxon>
        <taxon>Gammaproteobacteria</taxon>
        <taxon>Steroidobacterales</taxon>
        <taxon>Steroidobacteraceae</taxon>
        <taxon>Povalibacter</taxon>
    </lineage>
</organism>
<proteinExistence type="predicted"/>
<evidence type="ECO:0000256" key="2">
    <source>
        <dbReference type="SAM" id="MobiDB-lite"/>
    </source>
</evidence>
<dbReference type="Pfam" id="PF05137">
    <property type="entry name" value="PilN"/>
    <property type="match status" value="1"/>
</dbReference>
<dbReference type="GO" id="GO:0043107">
    <property type="term" value="P:type IV pilus-dependent motility"/>
    <property type="evidence" value="ECO:0007669"/>
    <property type="project" value="TreeGrafter"/>
</dbReference>
<gene>
    <name evidence="4" type="ORF">HNQ60_001863</name>
</gene>
<name>A0A841HLY4_9GAMM</name>
<dbReference type="GO" id="GO:0043683">
    <property type="term" value="P:type IV pilus assembly"/>
    <property type="evidence" value="ECO:0007669"/>
    <property type="project" value="TreeGrafter"/>
</dbReference>
<dbReference type="PANTHER" id="PTHR40278:SF2">
    <property type="entry name" value="TYPE IV PILUS INNER MEMBRANE COMPONENT PILN"/>
    <property type="match status" value="1"/>
</dbReference>
<dbReference type="AlphaFoldDB" id="A0A841HLY4"/>
<accession>A0A841HLY4</accession>
<keyword evidence="5" id="KW-1185">Reference proteome</keyword>
<dbReference type="InterPro" id="IPR007813">
    <property type="entry name" value="PilN"/>
</dbReference>
<feature type="transmembrane region" description="Helical" evidence="3">
    <location>
        <begin position="21"/>
        <end position="41"/>
    </location>
</feature>
<sequence length="200" mass="21883">MPRINLLPWREAERKQRRQEFGVGAVGALVFAGAIAFAVNLQMSSAISSQNERNQYLKDETAKLDKQIAEILALDQEKQRLVARMQVIEQLESSRAEVVHLFDQIAKTLPDGVYLTSITQNNRKIQLKGVAQSSSRVSNYMRNLDGSDWLADPALDILETKGSGDSGSDFTLNASQESPNLKASADAAEPAPRAGARGGR</sequence>
<keyword evidence="3" id="KW-1133">Transmembrane helix</keyword>
<reference evidence="4 5" key="1">
    <citation type="submission" date="2020-08" db="EMBL/GenBank/DDBJ databases">
        <title>Genomic Encyclopedia of Type Strains, Phase IV (KMG-IV): sequencing the most valuable type-strain genomes for metagenomic binning, comparative biology and taxonomic classification.</title>
        <authorList>
            <person name="Goeker M."/>
        </authorList>
    </citation>
    <scope>NUCLEOTIDE SEQUENCE [LARGE SCALE GENOMIC DNA]</scope>
    <source>
        <strain evidence="4 5">DSM 26723</strain>
    </source>
</reference>
<evidence type="ECO:0000256" key="1">
    <source>
        <dbReference type="SAM" id="Coils"/>
    </source>
</evidence>
<dbReference type="EMBL" id="JACHHZ010000002">
    <property type="protein sequence ID" value="MBB6092985.1"/>
    <property type="molecule type" value="Genomic_DNA"/>
</dbReference>
<dbReference type="InterPro" id="IPR052534">
    <property type="entry name" value="Extracell_DNA_Util/SecSys_Comp"/>
</dbReference>
<keyword evidence="3" id="KW-0472">Membrane</keyword>
<evidence type="ECO:0000313" key="4">
    <source>
        <dbReference type="EMBL" id="MBB6092985.1"/>
    </source>
</evidence>
<dbReference type="RefSeq" id="WP_184330927.1">
    <property type="nucleotide sequence ID" value="NZ_JACHHZ010000002.1"/>
</dbReference>
<comment type="caution">
    <text evidence="4">The sequence shown here is derived from an EMBL/GenBank/DDBJ whole genome shotgun (WGS) entry which is preliminary data.</text>
</comment>
<feature type="region of interest" description="Disordered" evidence="2">
    <location>
        <begin position="160"/>
        <end position="200"/>
    </location>
</feature>
<keyword evidence="3" id="KW-0812">Transmembrane</keyword>
<protein>
    <submittedName>
        <fullName evidence="4">Type IV pilus assembly protein PilN</fullName>
    </submittedName>
</protein>
<feature type="coiled-coil region" evidence="1">
    <location>
        <begin position="57"/>
        <end position="84"/>
    </location>
</feature>
<dbReference type="Proteomes" id="UP000588068">
    <property type="component" value="Unassembled WGS sequence"/>
</dbReference>
<evidence type="ECO:0000256" key="3">
    <source>
        <dbReference type="SAM" id="Phobius"/>
    </source>
</evidence>